<dbReference type="GO" id="GO:0015979">
    <property type="term" value="P:photosynthesis"/>
    <property type="evidence" value="ECO:0007669"/>
    <property type="project" value="InterPro"/>
</dbReference>
<proteinExistence type="inferred from homology"/>
<dbReference type="Gene3D" id="2.30.30.50">
    <property type="match status" value="1"/>
</dbReference>
<dbReference type="KEGG" id="cvr:CHLNCDRAFT_140698"/>
<evidence type="ECO:0000313" key="7">
    <source>
        <dbReference type="Proteomes" id="UP000008141"/>
    </source>
</evidence>
<reference evidence="6 7" key="1">
    <citation type="journal article" date="2010" name="Plant Cell">
        <title>The Chlorella variabilis NC64A genome reveals adaptation to photosymbiosis, coevolution with viruses, and cryptic sex.</title>
        <authorList>
            <person name="Blanc G."/>
            <person name="Duncan G."/>
            <person name="Agarkova I."/>
            <person name="Borodovsky M."/>
            <person name="Gurnon J."/>
            <person name="Kuo A."/>
            <person name="Lindquist E."/>
            <person name="Lucas S."/>
            <person name="Pangilinan J."/>
            <person name="Polle J."/>
            <person name="Salamov A."/>
            <person name="Terry A."/>
            <person name="Yamada T."/>
            <person name="Dunigan D.D."/>
            <person name="Grigoriev I.V."/>
            <person name="Claverie J.M."/>
            <person name="Van Etten J.L."/>
        </authorList>
    </citation>
    <scope>NUCLEOTIDE SEQUENCE [LARGE SCALE GENOMIC DNA]</scope>
    <source>
        <strain evidence="6 7">NC64A</strain>
    </source>
</reference>
<dbReference type="eggNOG" id="KOG2672">
    <property type="taxonomic scope" value="Eukaryota"/>
</dbReference>
<dbReference type="PANTHER" id="PTHR46937:SF4">
    <property type="entry name" value="FERREDOXIN-THIOREDOXIN REDUCTASE SUBUNIT A1, CHLOROPLASTIC"/>
    <property type="match status" value="1"/>
</dbReference>
<dbReference type="InParanoid" id="E1Z601"/>
<dbReference type="Proteomes" id="UP000008141">
    <property type="component" value="Unassembled WGS sequence"/>
</dbReference>
<name>E1Z601_CHLVA</name>
<dbReference type="AlphaFoldDB" id="E1Z601"/>
<dbReference type="SUPFAM" id="SSF50090">
    <property type="entry name" value="Electron transport accessory proteins"/>
    <property type="match status" value="1"/>
</dbReference>
<comment type="function">
    <text evidence="3">Variable subunit of the ferredoxin-thioredoxin reductase (FTR), which catalyzes the two-electron reduction of thioredoxins by the electrons provided by reduced ferredoxin.</text>
</comment>
<protein>
    <recommendedName>
        <fullName evidence="5">Ferredoxin thioredoxin reductase alpha chain domain-containing protein</fullName>
    </recommendedName>
</protein>
<evidence type="ECO:0000256" key="1">
    <source>
        <dbReference type="ARBA" id="ARBA00023002"/>
    </source>
</evidence>
<gene>
    <name evidence="6" type="ORF">CHLNCDRAFT_140698</name>
</gene>
<dbReference type="GeneID" id="17358140"/>
<dbReference type="InterPro" id="IPR004207">
    <property type="entry name" value="Fd_thioredoxin_Rdtase_alpha"/>
</dbReference>
<dbReference type="Pfam" id="PF02941">
    <property type="entry name" value="FeThRed_A"/>
    <property type="match status" value="1"/>
</dbReference>
<comment type="similarity">
    <text evidence="4">Belongs to the ferredoxin thioredoxin reductase alpha subunit family.</text>
</comment>
<evidence type="ECO:0000256" key="3">
    <source>
        <dbReference type="ARBA" id="ARBA00034474"/>
    </source>
</evidence>
<evidence type="ECO:0000313" key="6">
    <source>
        <dbReference type="EMBL" id="EFN58845.1"/>
    </source>
</evidence>
<keyword evidence="7" id="KW-1185">Reference proteome</keyword>
<sequence length="134" mass="14098">MQHAAIQQQRPFTAAVRRAAGSATRLRAGGKGAAPPTTAQLAEGARVKVKAPVKVYHVGKYKAGLELEGMEGTVVQPNVCDYKHHDGKKHDLSATLPVKVQFMVPAPDGGKDVKVLVHLVSSLAGVADDEVEAV</sequence>
<dbReference type="InterPro" id="IPR044166">
    <property type="entry name" value="FTRV"/>
</dbReference>
<evidence type="ECO:0000259" key="5">
    <source>
        <dbReference type="Pfam" id="PF02941"/>
    </source>
</evidence>
<dbReference type="STRING" id="554065.E1Z601"/>
<feature type="domain" description="Ferredoxin thioredoxin reductase alpha chain" evidence="5">
    <location>
        <begin position="44"/>
        <end position="120"/>
    </location>
</feature>
<keyword evidence="1" id="KW-0560">Oxidoreductase</keyword>
<evidence type="ECO:0000256" key="2">
    <source>
        <dbReference type="ARBA" id="ARBA00026011"/>
    </source>
</evidence>
<dbReference type="GO" id="GO:0016491">
    <property type="term" value="F:oxidoreductase activity"/>
    <property type="evidence" value="ECO:0007669"/>
    <property type="project" value="UniProtKB-KW"/>
</dbReference>
<accession>E1Z601</accession>
<dbReference type="EMBL" id="GL433837">
    <property type="protein sequence ID" value="EFN58845.1"/>
    <property type="molecule type" value="Genomic_DNA"/>
</dbReference>
<dbReference type="RefSeq" id="XP_005850947.1">
    <property type="nucleotide sequence ID" value="XM_005850885.1"/>
</dbReference>
<comment type="subunit">
    <text evidence="2">Heterodimer of subunit A (variable subunit) and subunit B (catalytic subunit). Heterodimeric FTR forms a complex with ferredoxin and thioredoxin.</text>
</comment>
<dbReference type="PANTHER" id="PTHR46937">
    <property type="entry name" value="FERREDOXIN-THIOREDOXIN REDUCTASE, VARIABLE CHAIN"/>
    <property type="match status" value="1"/>
</dbReference>
<evidence type="ECO:0000256" key="4">
    <source>
        <dbReference type="ARBA" id="ARBA00034490"/>
    </source>
</evidence>
<dbReference type="OrthoDB" id="1916328at2759"/>
<dbReference type="InterPro" id="IPR008990">
    <property type="entry name" value="Elect_transpt_acc-like_dom_sf"/>
</dbReference>
<organism evidence="7">
    <name type="scientific">Chlorella variabilis</name>
    <name type="common">Green alga</name>
    <dbReference type="NCBI Taxonomy" id="554065"/>
    <lineage>
        <taxon>Eukaryota</taxon>
        <taxon>Viridiplantae</taxon>
        <taxon>Chlorophyta</taxon>
        <taxon>core chlorophytes</taxon>
        <taxon>Trebouxiophyceae</taxon>
        <taxon>Chlorellales</taxon>
        <taxon>Chlorellaceae</taxon>
        <taxon>Chlorella clade</taxon>
        <taxon>Chlorella</taxon>
    </lineage>
</organism>